<feature type="transmembrane region" description="Helical" evidence="1">
    <location>
        <begin position="145"/>
        <end position="162"/>
    </location>
</feature>
<dbReference type="STRING" id="1121291.SAMN02745134_02168"/>
<feature type="transmembrane region" description="Helical" evidence="1">
    <location>
        <begin position="124"/>
        <end position="139"/>
    </location>
</feature>
<feature type="transmembrane region" description="Helical" evidence="1">
    <location>
        <begin position="79"/>
        <end position="112"/>
    </location>
</feature>
<keyword evidence="1" id="KW-0472">Membrane</keyword>
<proteinExistence type="predicted"/>
<organism evidence="2 3">
    <name type="scientific">Clostridium acidisoli DSM 12555</name>
    <dbReference type="NCBI Taxonomy" id="1121291"/>
    <lineage>
        <taxon>Bacteria</taxon>
        <taxon>Bacillati</taxon>
        <taxon>Bacillota</taxon>
        <taxon>Clostridia</taxon>
        <taxon>Eubacteriales</taxon>
        <taxon>Clostridiaceae</taxon>
        <taxon>Clostridium</taxon>
    </lineage>
</organism>
<sequence>MYENKHVVKKIIFQNIHLLILLVLLSFAFIYGLTFKIVNDGFWHIKVGEYIIKNMAIPYHDIFSWYGKGMNLKWISHEWLFGIVAYFVYSIHGFLSVSIFIGVVNTITCILLYSLVNIRSKNRWVSLICTSFYLISLYSDVGLAFRPLTVSVPVILFLCILLEKRKYLIGLIVLTVGINLHGGIYPIYIIIFAYYTLFKNYKYFIASLLCILINPYTYDIYMYTINAMKSMSVEKTYINEWKVTALYDYKASLVIVVFIVFIYAFNKVKVKDILFSGSIILLAFSSNRQIIFLSILALPILSQYVSIGIEYIISSFPVEMNIVKPLRGIITKNLVRVAIFVMVQAILIIPNVFYTCDFFSNKVTLYKVNNSDEPVYAANYINNHPEIKYSHLLSHYNDSPYLIFRGIPSFVDSRADLFLPSYNKNTNAFYDFMRGFVDDYEPDKLIKKYKINYILINKSYTVYDTLRDYKNLSVVYDDDNYCIYKVDFY</sequence>
<accession>A0A1W1XKC6</accession>
<evidence type="ECO:0000313" key="2">
    <source>
        <dbReference type="EMBL" id="SMC24433.1"/>
    </source>
</evidence>
<feature type="transmembrane region" description="Helical" evidence="1">
    <location>
        <begin position="290"/>
        <end position="313"/>
    </location>
</feature>
<evidence type="ECO:0008006" key="4">
    <source>
        <dbReference type="Google" id="ProtNLM"/>
    </source>
</evidence>
<feature type="transmembrane region" description="Helical" evidence="1">
    <location>
        <begin position="334"/>
        <end position="354"/>
    </location>
</feature>
<gene>
    <name evidence="2" type="ORF">SAMN02745134_02168</name>
</gene>
<feature type="transmembrane region" description="Helical" evidence="1">
    <location>
        <begin position="203"/>
        <end position="225"/>
    </location>
</feature>
<dbReference type="AlphaFoldDB" id="A0A1W1XKC6"/>
<feature type="transmembrane region" description="Helical" evidence="1">
    <location>
        <begin position="246"/>
        <end position="265"/>
    </location>
</feature>
<evidence type="ECO:0000256" key="1">
    <source>
        <dbReference type="SAM" id="Phobius"/>
    </source>
</evidence>
<dbReference type="EMBL" id="FWXH01000007">
    <property type="protein sequence ID" value="SMC24433.1"/>
    <property type="molecule type" value="Genomic_DNA"/>
</dbReference>
<evidence type="ECO:0000313" key="3">
    <source>
        <dbReference type="Proteomes" id="UP000192468"/>
    </source>
</evidence>
<protein>
    <recommendedName>
        <fullName evidence="4">Dolichyl-phosphate-mannose-protein mannosyltransferase</fullName>
    </recommendedName>
</protein>
<dbReference type="Proteomes" id="UP000192468">
    <property type="component" value="Unassembled WGS sequence"/>
</dbReference>
<feature type="transmembrane region" description="Helical" evidence="1">
    <location>
        <begin position="12"/>
        <end position="33"/>
    </location>
</feature>
<keyword evidence="3" id="KW-1185">Reference proteome</keyword>
<dbReference type="OrthoDB" id="9786218at2"/>
<name>A0A1W1XKC6_9CLOT</name>
<feature type="transmembrane region" description="Helical" evidence="1">
    <location>
        <begin position="169"/>
        <end position="197"/>
    </location>
</feature>
<keyword evidence="1" id="KW-0812">Transmembrane</keyword>
<reference evidence="2 3" key="1">
    <citation type="submission" date="2017-04" db="EMBL/GenBank/DDBJ databases">
        <authorList>
            <person name="Afonso C.L."/>
            <person name="Miller P.J."/>
            <person name="Scott M.A."/>
            <person name="Spackman E."/>
            <person name="Goraichik I."/>
            <person name="Dimitrov K.M."/>
            <person name="Suarez D.L."/>
            <person name="Swayne D.E."/>
        </authorList>
    </citation>
    <scope>NUCLEOTIDE SEQUENCE [LARGE SCALE GENOMIC DNA]</scope>
    <source>
        <strain evidence="2 3">DSM 12555</strain>
    </source>
</reference>
<keyword evidence="1" id="KW-1133">Transmembrane helix</keyword>
<dbReference type="RefSeq" id="WP_084115980.1">
    <property type="nucleotide sequence ID" value="NZ_FWXH01000007.1"/>
</dbReference>